<evidence type="ECO:0000313" key="2">
    <source>
        <dbReference type="Proteomes" id="UP000680750"/>
    </source>
</evidence>
<dbReference type="InterPro" id="IPR050275">
    <property type="entry name" value="PGM_Phosphatase"/>
</dbReference>
<reference evidence="1" key="1">
    <citation type="submission" date="2020-08" db="EMBL/GenBank/DDBJ databases">
        <title>Whole genome shotgun sequence of Actinocatenispora sera NBRC 101916.</title>
        <authorList>
            <person name="Komaki H."/>
            <person name="Tamura T."/>
        </authorList>
    </citation>
    <scope>NUCLEOTIDE SEQUENCE</scope>
    <source>
        <strain evidence="1">NBRC 101916</strain>
    </source>
</reference>
<dbReference type="KEGG" id="aser:Asera_18230"/>
<dbReference type="PANTHER" id="PTHR48100">
    <property type="entry name" value="BROAD-SPECIFICITY PHOSPHATASE YOR283W-RELATED"/>
    <property type="match status" value="1"/>
</dbReference>
<gene>
    <name evidence="1" type="ORF">Asera_18230</name>
</gene>
<accession>A0A810KYG1</accession>
<dbReference type="InterPro" id="IPR029033">
    <property type="entry name" value="His_PPase_superfam"/>
</dbReference>
<dbReference type="Pfam" id="PF00300">
    <property type="entry name" value="His_Phos_1"/>
    <property type="match status" value="1"/>
</dbReference>
<dbReference type="InterPro" id="IPR013078">
    <property type="entry name" value="His_Pase_superF_clade-1"/>
</dbReference>
<dbReference type="EMBL" id="AP023354">
    <property type="protein sequence ID" value="BCJ27715.1"/>
    <property type="molecule type" value="Genomic_DNA"/>
</dbReference>
<proteinExistence type="predicted"/>
<dbReference type="CDD" id="cd07067">
    <property type="entry name" value="HP_PGM_like"/>
    <property type="match status" value="1"/>
</dbReference>
<dbReference type="GO" id="GO:0005737">
    <property type="term" value="C:cytoplasm"/>
    <property type="evidence" value="ECO:0007669"/>
    <property type="project" value="TreeGrafter"/>
</dbReference>
<name>A0A810KYG1_9ACTN</name>
<evidence type="ECO:0000313" key="1">
    <source>
        <dbReference type="EMBL" id="BCJ27715.1"/>
    </source>
</evidence>
<dbReference type="SUPFAM" id="SSF53254">
    <property type="entry name" value="Phosphoglycerate mutase-like"/>
    <property type="match status" value="1"/>
</dbReference>
<protein>
    <submittedName>
        <fullName evidence="1">Histidine phosphatase family protein</fullName>
    </submittedName>
</protein>
<dbReference type="PANTHER" id="PTHR48100:SF51">
    <property type="entry name" value="PHOSPHOGLYCERATE MUTASE"/>
    <property type="match status" value="1"/>
</dbReference>
<dbReference type="AlphaFoldDB" id="A0A810KYG1"/>
<dbReference type="Gene3D" id="3.40.50.1240">
    <property type="entry name" value="Phosphoglycerate mutase-like"/>
    <property type="match status" value="1"/>
</dbReference>
<dbReference type="GO" id="GO:0016791">
    <property type="term" value="F:phosphatase activity"/>
    <property type="evidence" value="ECO:0007669"/>
    <property type="project" value="TreeGrafter"/>
</dbReference>
<dbReference type="Proteomes" id="UP000680750">
    <property type="component" value="Chromosome"/>
</dbReference>
<dbReference type="SMART" id="SM00855">
    <property type="entry name" value="PGAM"/>
    <property type="match status" value="1"/>
</dbReference>
<organism evidence="1 2">
    <name type="scientific">Actinocatenispora sera</name>
    <dbReference type="NCBI Taxonomy" id="390989"/>
    <lineage>
        <taxon>Bacteria</taxon>
        <taxon>Bacillati</taxon>
        <taxon>Actinomycetota</taxon>
        <taxon>Actinomycetes</taxon>
        <taxon>Micromonosporales</taxon>
        <taxon>Micromonosporaceae</taxon>
        <taxon>Actinocatenispora</taxon>
    </lineage>
</organism>
<keyword evidence="2" id="KW-1185">Reference proteome</keyword>
<sequence length="227" mass="25113">MTPDVPTEPEPTMPLTTTVHLLRHGEVHNPEKILYGRLPGYRLSERGERMADAAAAALADRDVTYLVASPLERAQQTAAPIAETLHLSIDTDPRLIESGNWFEGKRFGVGDGALKNPSVWPKLRNPFRPSWGEPYVEIARRMTAALHDARDRAAGHEAVCVSHQSPIWLLRRYAEGRKLWHDPRKRQCGLASLTSFHFEGDRLTGISYSEPAADLVASSPVAAEHGA</sequence>